<evidence type="ECO:0000313" key="1">
    <source>
        <dbReference type="EMBL" id="SUM31010.1"/>
    </source>
</evidence>
<dbReference type="InterPro" id="IPR029058">
    <property type="entry name" value="AB_hydrolase_fold"/>
</dbReference>
<protein>
    <submittedName>
        <fullName evidence="1">Esterase</fullName>
    </submittedName>
</protein>
<dbReference type="Proteomes" id="UP000255277">
    <property type="component" value="Unassembled WGS sequence"/>
</dbReference>
<reference evidence="1 2" key="1">
    <citation type="submission" date="2018-06" db="EMBL/GenBank/DDBJ databases">
        <authorList>
            <consortium name="Pathogen Informatics"/>
            <person name="Doyle S."/>
        </authorList>
    </citation>
    <scope>NUCLEOTIDE SEQUENCE [LARGE SCALE GENOMIC DNA]</scope>
    <source>
        <strain evidence="1 2">NCTC12195</strain>
    </source>
</reference>
<organism evidence="1 2">
    <name type="scientific">Staphylococcus gallinarum</name>
    <dbReference type="NCBI Taxonomy" id="1293"/>
    <lineage>
        <taxon>Bacteria</taxon>
        <taxon>Bacillati</taxon>
        <taxon>Bacillota</taxon>
        <taxon>Bacilli</taxon>
        <taxon>Bacillales</taxon>
        <taxon>Staphylococcaceae</taxon>
        <taxon>Staphylococcus</taxon>
    </lineage>
</organism>
<sequence>MGSSIATRQNMYNPMYYLSDAYSGYGKSNVAKNWRIRTGIQQGDTSLNVETNLALALKQIVGKGHVDFKTIWDKQHTMAETSGDPETNFINWVKKVNKK</sequence>
<dbReference type="Gene3D" id="3.40.50.1820">
    <property type="entry name" value="alpha/beta hydrolase"/>
    <property type="match status" value="1"/>
</dbReference>
<name>A0A380FB94_STAGA</name>
<proteinExistence type="predicted"/>
<gene>
    <name evidence="1" type="ORF">NCTC12195_00415</name>
</gene>
<dbReference type="EMBL" id="UHDK01000001">
    <property type="protein sequence ID" value="SUM31010.1"/>
    <property type="molecule type" value="Genomic_DNA"/>
</dbReference>
<evidence type="ECO:0000313" key="2">
    <source>
        <dbReference type="Proteomes" id="UP000255277"/>
    </source>
</evidence>
<dbReference type="AlphaFoldDB" id="A0A380FB94"/>
<accession>A0A380FB94</accession>